<feature type="compositionally biased region" description="Pro residues" evidence="1">
    <location>
        <begin position="410"/>
        <end position="424"/>
    </location>
</feature>
<name>A0ABN6PQH2_9BURK</name>
<dbReference type="EMBL" id="AP025730">
    <property type="protein sequence ID" value="BDI07419.1"/>
    <property type="molecule type" value="Genomic_DNA"/>
</dbReference>
<evidence type="ECO:0000256" key="2">
    <source>
        <dbReference type="SAM" id="SignalP"/>
    </source>
</evidence>
<feature type="signal peptide" evidence="2">
    <location>
        <begin position="1"/>
        <end position="28"/>
    </location>
</feature>
<evidence type="ECO:0000256" key="1">
    <source>
        <dbReference type="SAM" id="MobiDB-lite"/>
    </source>
</evidence>
<accession>A0ABN6PQH2</accession>
<evidence type="ECO:0000313" key="3">
    <source>
        <dbReference type="EMBL" id="BDI07419.1"/>
    </source>
</evidence>
<keyword evidence="2" id="KW-0732">Signal</keyword>
<evidence type="ECO:0000313" key="4">
    <source>
        <dbReference type="Proteomes" id="UP001057498"/>
    </source>
</evidence>
<feature type="chain" id="PRO_5045862348" evidence="2">
    <location>
        <begin position="29"/>
        <end position="435"/>
    </location>
</feature>
<dbReference type="InterPro" id="IPR012341">
    <property type="entry name" value="6hp_glycosidase-like_sf"/>
</dbReference>
<proteinExistence type="predicted"/>
<keyword evidence="4" id="KW-1185">Reference proteome</keyword>
<reference evidence="3" key="1">
    <citation type="submission" date="2022-04" db="EMBL/GenBank/DDBJ databases">
        <title>Whole genome sequence of Sphaerotilus sp. FB-5.</title>
        <authorList>
            <person name="Takeda M."/>
            <person name="Narihara S."/>
            <person name="Akimoto M."/>
            <person name="Akimoto R."/>
            <person name="Nishiyashiki S."/>
            <person name="Murakami T."/>
        </authorList>
    </citation>
    <scope>NUCLEOTIDE SEQUENCE</scope>
    <source>
        <strain evidence="3">FB-5</strain>
    </source>
</reference>
<dbReference type="RefSeq" id="WP_310742553.1">
    <property type="nucleotide sequence ID" value="NZ_AP025730.1"/>
</dbReference>
<dbReference type="Gene3D" id="1.50.10.10">
    <property type="match status" value="1"/>
</dbReference>
<protein>
    <submittedName>
        <fullName evidence="3">Uncharacterized protein</fullName>
    </submittedName>
</protein>
<sequence>MRVRHPLVRAARAIGALLFAAWAGGALAQDPPAALATPPIDSACPAGNLVDPAFRDAAVLTMRRLVVRAPGRATHGAVRRSLGAAHVDRRGRTWHHVAAYEANLGFVGALRVDATMRREAADWLRWQAAQLPLSGPDRGVLHDRWVLADGSQQSACPADIDARHCRQIDAVDSTLASFFLMAQAYLRHGGDAALLREPALRAAFDVAAATLATLQQTEGLSWAKADHPVAYLMDAVEVAAGWRALAQLQAEAWGDAAGAAVSRHQAQRTQDALQRSLWDGSAGLWRVSLNGPATRLARWYPDSMAQAWPLLWGPAGRDPAQVTRDRAAWQRAAAAWHTPERHWAARNVDPAGFWWPAAAVAAHCSGDAGAAADWVARARRAWLAGPPPFPWPFQVSDLLWLLWLAEPGPPQAPLPDPAPAPPALSTPLSVSTPDR</sequence>
<feature type="region of interest" description="Disordered" evidence="1">
    <location>
        <begin position="410"/>
        <end position="435"/>
    </location>
</feature>
<organism evidence="3 4">
    <name type="scientific">Sphaerotilus microaerophilus</name>
    <dbReference type="NCBI Taxonomy" id="2914710"/>
    <lineage>
        <taxon>Bacteria</taxon>
        <taxon>Pseudomonadati</taxon>
        <taxon>Pseudomonadota</taxon>
        <taxon>Betaproteobacteria</taxon>
        <taxon>Burkholderiales</taxon>
        <taxon>Sphaerotilaceae</taxon>
        <taxon>Sphaerotilus</taxon>
    </lineage>
</organism>
<dbReference type="InterPro" id="IPR008928">
    <property type="entry name" value="6-hairpin_glycosidase_sf"/>
</dbReference>
<dbReference type="Proteomes" id="UP001057498">
    <property type="component" value="Chromosome"/>
</dbReference>
<dbReference type="SUPFAM" id="SSF48208">
    <property type="entry name" value="Six-hairpin glycosidases"/>
    <property type="match status" value="1"/>
</dbReference>
<gene>
    <name evidence="3" type="ORF">CATMQ487_43890</name>
</gene>